<reference evidence="4 5" key="1">
    <citation type="submission" date="2020-02" db="EMBL/GenBank/DDBJ databases">
        <title>Sequencing the genomes of 1000 actinobacteria strains.</title>
        <authorList>
            <person name="Klenk H.-P."/>
        </authorList>
    </citation>
    <scope>NUCLEOTIDE SEQUENCE [LARGE SCALE GENOMIC DNA]</scope>
    <source>
        <strain evidence="4 5">DSM 27960</strain>
    </source>
</reference>
<dbReference type="PANTHER" id="PTHR34819">
    <property type="entry name" value="LARGE CYSTEINE-RICH PERIPLASMIC PROTEIN OMCB"/>
    <property type="match status" value="1"/>
</dbReference>
<evidence type="ECO:0000259" key="3">
    <source>
        <dbReference type="Pfam" id="PF01345"/>
    </source>
</evidence>
<keyword evidence="2" id="KW-0812">Transmembrane</keyword>
<evidence type="ECO:0000256" key="1">
    <source>
        <dbReference type="SAM" id="MobiDB-lite"/>
    </source>
</evidence>
<dbReference type="RefSeq" id="WP_167148135.1">
    <property type="nucleotide sequence ID" value="NZ_JAAMOX010000001.1"/>
</dbReference>
<dbReference type="InterPro" id="IPR001434">
    <property type="entry name" value="OmcB-like_DUF11"/>
</dbReference>
<organism evidence="4 5">
    <name type="scientific">Lysinibacter cavernae</name>
    <dbReference type="NCBI Taxonomy" id="1640652"/>
    <lineage>
        <taxon>Bacteria</taxon>
        <taxon>Bacillati</taxon>
        <taxon>Actinomycetota</taxon>
        <taxon>Actinomycetes</taxon>
        <taxon>Micrococcales</taxon>
        <taxon>Microbacteriaceae</taxon>
        <taxon>Lysinibacter</taxon>
    </lineage>
</organism>
<evidence type="ECO:0000256" key="2">
    <source>
        <dbReference type="SAM" id="Phobius"/>
    </source>
</evidence>
<feature type="domain" description="DUF11" evidence="3">
    <location>
        <begin position="1386"/>
        <end position="1491"/>
    </location>
</feature>
<dbReference type="InterPro" id="IPR047589">
    <property type="entry name" value="DUF11_rpt"/>
</dbReference>
<dbReference type="Pfam" id="PF01345">
    <property type="entry name" value="DUF11"/>
    <property type="match status" value="2"/>
</dbReference>
<accession>A0A7X5QZR4</accession>
<keyword evidence="2" id="KW-0472">Membrane</keyword>
<dbReference type="GO" id="GO:0005975">
    <property type="term" value="P:carbohydrate metabolic process"/>
    <property type="evidence" value="ECO:0007669"/>
    <property type="project" value="UniProtKB-ARBA"/>
</dbReference>
<evidence type="ECO:0000313" key="4">
    <source>
        <dbReference type="EMBL" id="NIH52931.1"/>
    </source>
</evidence>
<feature type="region of interest" description="Disordered" evidence="1">
    <location>
        <begin position="1512"/>
        <end position="1536"/>
    </location>
</feature>
<keyword evidence="2" id="KW-1133">Transmembrane helix</keyword>
<dbReference type="InterPro" id="IPR051172">
    <property type="entry name" value="Chlamydia_OmcB"/>
</dbReference>
<name>A0A7X5QZR4_9MICO</name>
<dbReference type="PANTHER" id="PTHR34819:SF3">
    <property type="entry name" value="CELL SURFACE PROTEIN"/>
    <property type="match status" value="1"/>
</dbReference>
<feature type="compositionally biased region" description="Pro residues" evidence="1">
    <location>
        <begin position="1520"/>
        <end position="1530"/>
    </location>
</feature>
<feature type="compositionally biased region" description="Low complexity" evidence="1">
    <location>
        <begin position="58"/>
        <end position="81"/>
    </location>
</feature>
<evidence type="ECO:0000313" key="5">
    <source>
        <dbReference type="Proteomes" id="UP000541033"/>
    </source>
</evidence>
<dbReference type="Proteomes" id="UP000541033">
    <property type="component" value="Unassembled WGS sequence"/>
</dbReference>
<keyword evidence="5" id="KW-1185">Reference proteome</keyword>
<dbReference type="InterPro" id="IPR013783">
    <property type="entry name" value="Ig-like_fold"/>
</dbReference>
<dbReference type="NCBIfam" id="TIGR01451">
    <property type="entry name" value="B_ant_repeat"/>
    <property type="match status" value="2"/>
</dbReference>
<dbReference type="Gene3D" id="2.60.40.10">
    <property type="entry name" value="Immunoglobulins"/>
    <property type="match status" value="1"/>
</dbReference>
<proteinExistence type="predicted"/>
<feature type="region of interest" description="Disordered" evidence="1">
    <location>
        <begin position="44"/>
        <end position="125"/>
    </location>
</feature>
<feature type="compositionally biased region" description="Polar residues" evidence="1">
    <location>
        <begin position="92"/>
        <end position="113"/>
    </location>
</feature>
<gene>
    <name evidence="4" type="ORF">FHX76_000799</name>
</gene>
<dbReference type="EMBL" id="JAAMOX010000001">
    <property type="protein sequence ID" value="NIH52931.1"/>
    <property type="molecule type" value="Genomic_DNA"/>
</dbReference>
<comment type="caution">
    <text evidence="4">The sequence shown here is derived from an EMBL/GenBank/DDBJ whole genome shotgun (WGS) entry which is preliminary data.</text>
</comment>
<sequence length="1576" mass="162249">MIRARQQRTGSVGQLRKIGGKSWQRGVAALAAVILAGSMIPGAPAAAEDTGQDAVVDQTQTPPTEQPTPSEESTTPSQLTTDEPAPSDDAPTVQSTVQPTAPATDGQLQQLPPDNTDEAAPAEASDEPGVIVPFSIQGAVATVQSDGTDTFDANNDPGNDQAANNGIVRTNDEIQYKFEYNTNAAVITPVITSTAPAGTQWIAVPPTCVGPGTTPHPSGIYDSVTGQPGGDRRLLVCQLVSQPDSVSDSILPRLKVSTQPGQGTALPVRFMISDASGDAPILSNEVSTTVSAAPFYDLRKLGRAATANVNGPNGEPGIMNSYPVGITVAHPTRFGPQQGIKGMSQLSNTVTFHDDLTQYSRGARLYDWAGSGCGYINGGDIGGVPASRIGITGSSTATNSVPNSGTISCAANGQGFDMTFTGMDTSASSFPTTNAQGGTLGANYLFVATGIMRVWLPQSDVVNGADGIPGTGDDNSLLLTNTVSQFDPTDTTGQSNYGTGSEALTTCFGRPLDRCDNTTSFTLTAGMGMSKQYRAYAGGGTPPGASGLWTGDLRAGLGYKVTSRVAITPAVLPALNARTCDIFDRSSQRLVQGSGANTNPASFGQSAGADPVLPGQYLIEYGAGTSQPTTFAGMRAARCDDGDAVWSASPTSATLGGSLTPNGFRDTIDRVRITFSRDLAPQTAFYLYTNLEVYSTSTLDPAQNPDGTILSNFGQFKYGETPTWSTANTYNPVNHTGAQMGDRILFVPGEVRVSKEVREAIPGSGSQVLAGQDAEFVLKPSASGLIGSAPGTMRDVVVTDILPTTAPRLAINPLSVTAPPGVVLEFCSLCNGSDWSTSPPDTTYGLRWNFGDVPSGTPLPELSYQVRVPIDAANNQSYLNTVSITSPDDPSTAAQRTATATISVVAAATVLATKSTVRPVEPLNTDLRWTLAIRNATAVPIDSLDVIDILPFSGDGRTPPSGFAGDFSAISVENLPTGLTAYVTDVPPVDLDTRDGIGDSRLDPGAVTDTWFVPPGTGVWACTLAQLGTAGCPTAASVTAIRFASDYAQSGVLAPNETASWDLVLTPTGNATGNQYTNRYVARVNPEVLQLPVNSPDVPIRVVAPSVSIVKDVCITEICAVDDETAWGQSAELPTGREAVYRLTVTNTGEEPGEVTVSDVLPTSLSLVSGSVEASAGDTTGFDPDWAVGTVAPGQSETLLFRAATSGLGSITNIATANIVDRFDQSATDDDDALITVVAVPIGLTKTLTRNTVGPDGIGELTYDIEVSNDTAYPSTYSLADELRFGAGIVITSAVASNVTPGDIEVNENWNGRDVTELTVDTPIEATSSHTYQVVVAVQTPGGLPDDQRECATGGGAGGFLNAAALLDTDPAVTASDCDSAPAGTLSVTKTGAAQVEAGGLVTWSIRVENTGDIDAGAFVISDELPAGITLDSASDDAEVNGQVVTWRFDGLAVGASRTVTVSGTVDASLAGKAVTNCAATSLPEGWFDPEISPADRAALVAAVATPNCAETEVTTDVPPTVPPTSPPGPGAGGSGSGLAITGAAESFVAWWGVVALLLAGAALVFGSRRNRSRGL</sequence>
<feature type="transmembrane region" description="Helical" evidence="2">
    <location>
        <begin position="1549"/>
        <end position="1567"/>
    </location>
</feature>
<protein>
    <submittedName>
        <fullName evidence="4">Putative repeat protein (TIGR01451 family)</fullName>
    </submittedName>
</protein>
<feature type="domain" description="DUF11" evidence="3">
    <location>
        <begin position="1131"/>
        <end position="1232"/>
    </location>
</feature>